<accession>A0AA88HUF9</accession>
<dbReference type="Gene3D" id="1.25.40.10">
    <property type="entry name" value="Tetratricopeptide repeat domain"/>
    <property type="match status" value="1"/>
</dbReference>
<sequence>MALLGGSKCLVRSVYASLQRHQVLKLGGSNREGATVSGFDRSADSYQSQSQKKKKKILYAEVIEVTDGSARNRKKKLKKANATSILGNQMNENATPEELLQEIDQGRAPLPAHLEELEEVLEFESRESVKEESTDFKKSNKQQGKSKKTKNVNPVILKEIEDLIKLRKQKARREMCVAVLDVCTNQKLFSSAFNYFRLSLRREKRLGTPISNESFQELYNSLLRCIAKKGDLEQLKSVLHLMREDNGQPDSRTFSYCFETIGRNTIPRQRAACVETAKKLIEDLPHYNMELSSLFSERNFKADEREMTIAGIRLAEPNFVPLYPKISTHYDCDLLNKLNDKSIDSVLYTGVNDLFERKEIPKLVEEQLKMELSGSVSVKSVAKDENAEVSASTKKILDDLEKSWAEVIEGTLGKQLRLMKYAYNSNEDPTGSKAKNAILYPFLSAVPIPDVTKLIIQQVHHLLSGSNSFSPPLNFLAHDLGRRYFRLFSKNQKTASKLNDKLKRLHIKYFNRLLDPQVGTASNCRQIWEEIEFSNLEGPDICVESKPWPDAIITELGEHFYKLILDDIKFDARRHTNEPSELVPAFYIVYRQKGERYLRELKVHPLLMTLYSDAMSRDLNFEADVLPMVVPPMPWLTPRTGGYLTSESLFFRSFRTEATIRADRLNHLPRNQLYPNMDALNAIGLTGWKINNRILDFVIDIFNQKGDESLGIALHPSTLVPPTGDISSATTATERHTIYREHMLYKQRKSELLSLW</sequence>
<dbReference type="GO" id="GO:0071897">
    <property type="term" value="P:DNA biosynthetic process"/>
    <property type="evidence" value="ECO:0007669"/>
    <property type="project" value="UniProtKB-ARBA"/>
</dbReference>
<dbReference type="SUPFAM" id="SSF56672">
    <property type="entry name" value="DNA/RNA polymerases"/>
    <property type="match status" value="1"/>
</dbReference>
<dbReference type="PANTHER" id="PTHR10102">
    <property type="entry name" value="DNA-DIRECTED RNA POLYMERASE, MITOCHONDRIAL"/>
    <property type="match status" value="1"/>
</dbReference>
<feature type="non-terminal residue" evidence="4">
    <location>
        <position position="1"/>
    </location>
</feature>
<dbReference type="InterPro" id="IPR043502">
    <property type="entry name" value="DNA/RNA_pol_sf"/>
</dbReference>
<dbReference type="Gene3D" id="1.10.1320.10">
    <property type="entry name" value="DNA-directed RNA polymerase, N-terminal domain"/>
    <property type="match status" value="1"/>
</dbReference>
<evidence type="ECO:0000259" key="3">
    <source>
        <dbReference type="SMART" id="SM01311"/>
    </source>
</evidence>
<feature type="repeat" description="PPR" evidence="1">
    <location>
        <begin position="215"/>
        <end position="249"/>
    </location>
</feature>
<evidence type="ECO:0000256" key="1">
    <source>
        <dbReference type="PROSITE-ProRule" id="PRU00708"/>
    </source>
</evidence>
<dbReference type="InterPro" id="IPR002092">
    <property type="entry name" value="DNA-dir_Rpol_phage-type"/>
</dbReference>
<dbReference type="NCBIfam" id="TIGR00756">
    <property type="entry name" value="PPR"/>
    <property type="match status" value="1"/>
</dbReference>
<dbReference type="Proteomes" id="UP001187531">
    <property type="component" value="Unassembled WGS sequence"/>
</dbReference>
<dbReference type="InterPro" id="IPR037159">
    <property type="entry name" value="RNA_POL_N_sf"/>
</dbReference>
<dbReference type="PROSITE" id="PS51375">
    <property type="entry name" value="PPR"/>
    <property type="match status" value="1"/>
</dbReference>
<dbReference type="EMBL" id="JAVRJZ010000016">
    <property type="protein sequence ID" value="KAK2711007.1"/>
    <property type="molecule type" value="Genomic_DNA"/>
</dbReference>
<name>A0AA88HUF9_ARTSF</name>
<dbReference type="GO" id="GO:0034245">
    <property type="term" value="C:mitochondrial DNA-directed RNA polymerase complex"/>
    <property type="evidence" value="ECO:0007669"/>
    <property type="project" value="TreeGrafter"/>
</dbReference>
<dbReference type="PANTHER" id="PTHR10102:SF0">
    <property type="entry name" value="DNA-DIRECTED RNA POLYMERASE, MITOCHONDRIAL"/>
    <property type="match status" value="1"/>
</dbReference>
<dbReference type="InterPro" id="IPR002885">
    <property type="entry name" value="PPR_rpt"/>
</dbReference>
<dbReference type="GO" id="GO:0001018">
    <property type="term" value="F:mitochondrial promoter sequence-specific DNA binding"/>
    <property type="evidence" value="ECO:0007669"/>
    <property type="project" value="TreeGrafter"/>
</dbReference>
<dbReference type="AlphaFoldDB" id="A0AA88HUF9"/>
<protein>
    <recommendedName>
        <fullName evidence="3">DNA-directed RNA polymerase N-terminal domain-containing protein</fullName>
    </recommendedName>
</protein>
<dbReference type="GO" id="GO:0003899">
    <property type="term" value="F:DNA-directed RNA polymerase activity"/>
    <property type="evidence" value="ECO:0007669"/>
    <property type="project" value="InterPro"/>
</dbReference>
<dbReference type="GO" id="GO:0006390">
    <property type="term" value="P:mitochondrial transcription"/>
    <property type="evidence" value="ECO:0007669"/>
    <property type="project" value="TreeGrafter"/>
</dbReference>
<keyword evidence="5" id="KW-1185">Reference proteome</keyword>
<evidence type="ECO:0000256" key="2">
    <source>
        <dbReference type="SAM" id="MobiDB-lite"/>
    </source>
</evidence>
<gene>
    <name evidence="4" type="ORF">QYM36_012245</name>
</gene>
<feature type="region of interest" description="Disordered" evidence="2">
    <location>
        <begin position="30"/>
        <end position="50"/>
    </location>
</feature>
<proteinExistence type="predicted"/>
<evidence type="ECO:0000313" key="5">
    <source>
        <dbReference type="Proteomes" id="UP001187531"/>
    </source>
</evidence>
<evidence type="ECO:0000313" key="4">
    <source>
        <dbReference type="EMBL" id="KAK2711007.1"/>
    </source>
</evidence>
<dbReference type="InterPro" id="IPR011990">
    <property type="entry name" value="TPR-like_helical_dom_sf"/>
</dbReference>
<feature type="region of interest" description="Disordered" evidence="2">
    <location>
        <begin position="131"/>
        <end position="150"/>
    </location>
</feature>
<feature type="domain" description="DNA-directed RNA polymerase N-terminal" evidence="3">
    <location>
        <begin position="365"/>
        <end position="685"/>
    </location>
</feature>
<dbReference type="InterPro" id="IPR029262">
    <property type="entry name" value="RPOL_N"/>
</dbReference>
<organism evidence="4 5">
    <name type="scientific">Artemia franciscana</name>
    <name type="common">Brine shrimp</name>
    <name type="synonym">Artemia sanfranciscana</name>
    <dbReference type="NCBI Taxonomy" id="6661"/>
    <lineage>
        <taxon>Eukaryota</taxon>
        <taxon>Metazoa</taxon>
        <taxon>Ecdysozoa</taxon>
        <taxon>Arthropoda</taxon>
        <taxon>Crustacea</taxon>
        <taxon>Branchiopoda</taxon>
        <taxon>Anostraca</taxon>
        <taxon>Artemiidae</taxon>
        <taxon>Artemia</taxon>
    </lineage>
</organism>
<comment type="caution">
    <text evidence="4">The sequence shown here is derived from an EMBL/GenBank/DDBJ whole genome shotgun (WGS) entry which is preliminary data.</text>
</comment>
<reference evidence="4" key="1">
    <citation type="submission" date="2023-07" db="EMBL/GenBank/DDBJ databases">
        <title>Chromosome-level genome assembly of Artemia franciscana.</title>
        <authorList>
            <person name="Jo E."/>
        </authorList>
    </citation>
    <scope>NUCLEOTIDE SEQUENCE</scope>
    <source>
        <tissue evidence="4">Whole body</tissue>
    </source>
</reference>
<dbReference type="SMART" id="SM01311">
    <property type="entry name" value="RPOL_N"/>
    <property type="match status" value="1"/>
</dbReference>
<dbReference type="Pfam" id="PF14700">
    <property type="entry name" value="RPOL_N"/>
    <property type="match status" value="1"/>
</dbReference>